<evidence type="ECO:0000313" key="5">
    <source>
        <dbReference type="EMBL" id="NAS23872.1"/>
    </source>
</evidence>
<organism evidence="5 6">
    <name type="scientific">Herbidospora solisilvae</name>
    <dbReference type="NCBI Taxonomy" id="2696284"/>
    <lineage>
        <taxon>Bacteria</taxon>
        <taxon>Bacillati</taxon>
        <taxon>Actinomycetota</taxon>
        <taxon>Actinomycetes</taxon>
        <taxon>Streptosporangiales</taxon>
        <taxon>Streptosporangiaceae</taxon>
        <taxon>Herbidospora</taxon>
    </lineage>
</organism>
<evidence type="ECO:0000256" key="3">
    <source>
        <dbReference type="ARBA" id="ARBA00022679"/>
    </source>
</evidence>
<accession>A0A7C9NJ23</accession>
<dbReference type="PANTHER" id="PTHR43685:SF5">
    <property type="entry name" value="GLYCOSYLTRANSFERASE EPSE-RELATED"/>
    <property type="match status" value="1"/>
</dbReference>
<reference evidence="5 6" key="1">
    <citation type="submission" date="2020-01" db="EMBL/GenBank/DDBJ databases">
        <title>Herbidospora sp. NEAU-GS84 nov., a novel actinomycete isolated from soil.</title>
        <authorList>
            <person name="Han L."/>
        </authorList>
    </citation>
    <scope>NUCLEOTIDE SEQUENCE [LARGE SCALE GENOMIC DNA]</scope>
    <source>
        <strain evidence="5 6">NEAU-GS84</strain>
    </source>
</reference>
<dbReference type="Gene3D" id="3.90.550.10">
    <property type="entry name" value="Spore Coat Polysaccharide Biosynthesis Protein SpsA, Chain A"/>
    <property type="match status" value="1"/>
</dbReference>
<name>A0A7C9NJ23_9ACTN</name>
<dbReference type="PANTHER" id="PTHR43685">
    <property type="entry name" value="GLYCOSYLTRANSFERASE"/>
    <property type="match status" value="1"/>
</dbReference>
<proteinExistence type="inferred from homology"/>
<dbReference type="AlphaFoldDB" id="A0A7C9NJ23"/>
<dbReference type="GO" id="GO:0016757">
    <property type="term" value="F:glycosyltransferase activity"/>
    <property type="evidence" value="ECO:0007669"/>
    <property type="project" value="UniProtKB-KW"/>
</dbReference>
<gene>
    <name evidence="5" type="ORF">GT755_19510</name>
</gene>
<dbReference type="InterPro" id="IPR029044">
    <property type="entry name" value="Nucleotide-diphossugar_trans"/>
</dbReference>
<dbReference type="Pfam" id="PF00535">
    <property type="entry name" value="Glycos_transf_2"/>
    <property type="match status" value="1"/>
</dbReference>
<dbReference type="Proteomes" id="UP000479526">
    <property type="component" value="Unassembled WGS sequence"/>
</dbReference>
<dbReference type="InterPro" id="IPR050834">
    <property type="entry name" value="Glycosyltransf_2"/>
</dbReference>
<sequence length="289" mass="31265">MTVDDARVTVVVVTRDRRAELERSLPHHGSPVIVVDNGSTDGSAAMIRARFPHHRLVEAGENLGAGARNIGVRLATTPYVAFADDDSWWEPGALTRGADLMDASPRLAVLAARVLVGSGEVVDPVCAEMARSPLPRAPDLPGPSVLGFLACGAMVRRNAFLAADGFDDVIFFMGEEERLALDLAAAGWGLSYVEEVVAHHHPSPVRDPLRRQILVGRNALLTAVLRRPWAVVARAALTMAHTGPAGWRGLGEAVTRLPRALARRRTLPSRVETARRSLDALDPHKRHDR</sequence>
<comment type="caution">
    <text evidence="5">The sequence shown here is derived from an EMBL/GenBank/DDBJ whole genome shotgun (WGS) entry which is preliminary data.</text>
</comment>
<dbReference type="EMBL" id="WXEW01000005">
    <property type="protein sequence ID" value="NAS23872.1"/>
    <property type="molecule type" value="Genomic_DNA"/>
</dbReference>
<keyword evidence="6" id="KW-1185">Reference proteome</keyword>
<dbReference type="RefSeq" id="WP_161481082.1">
    <property type="nucleotide sequence ID" value="NZ_WXEW01000005.1"/>
</dbReference>
<evidence type="ECO:0000256" key="1">
    <source>
        <dbReference type="ARBA" id="ARBA00006739"/>
    </source>
</evidence>
<keyword evidence="2" id="KW-0328">Glycosyltransferase</keyword>
<evidence type="ECO:0000256" key="2">
    <source>
        <dbReference type="ARBA" id="ARBA00022676"/>
    </source>
</evidence>
<keyword evidence="3 5" id="KW-0808">Transferase</keyword>
<protein>
    <submittedName>
        <fullName evidence="5">Glycosyltransferase</fullName>
    </submittedName>
</protein>
<dbReference type="SUPFAM" id="SSF53448">
    <property type="entry name" value="Nucleotide-diphospho-sugar transferases"/>
    <property type="match status" value="1"/>
</dbReference>
<feature type="domain" description="Glycosyltransferase 2-like" evidence="4">
    <location>
        <begin position="32"/>
        <end position="160"/>
    </location>
</feature>
<dbReference type="InterPro" id="IPR001173">
    <property type="entry name" value="Glyco_trans_2-like"/>
</dbReference>
<comment type="similarity">
    <text evidence="1">Belongs to the glycosyltransferase 2 family.</text>
</comment>
<evidence type="ECO:0000259" key="4">
    <source>
        <dbReference type="Pfam" id="PF00535"/>
    </source>
</evidence>
<evidence type="ECO:0000313" key="6">
    <source>
        <dbReference type="Proteomes" id="UP000479526"/>
    </source>
</evidence>